<name>A0A9P8CHV6_9HELO</name>
<evidence type="ECO:0000259" key="1">
    <source>
        <dbReference type="PROSITE" id="PS50404"/>
    </source>
</evidence>
<dbReference type="PROSITE" id="PS50404">
    <property type="entry name" value="GST_NTER"/>
    <property type="match status" value="1"/>
</dbReference>
<dbReference type="SUPFAM" id="SSF52833">
    <property type="entry name" value="Thioredoxin-like"/>
    <property type="match status" value="1"/>
</dbReference>
<sequence>MFAITFLDIPSKKNAGWSYNTWRTRLVLNYKKVDYKTEWVEYPDIASRLQDHVVPNHPGTTAYTLPALQGDRFHIMGSAAIASFLEGKFPEPSLHLSPHIQEVETAVARIMQPTRGAWLLLVSNNLLNPKSKEYFDSTRGDSLGKTLEALHAEDGGEEAWIESLPKFKALGELLGKEGGPFVMGSTISYADFIILGWLQFFKTIDEALLKKVVDIEPALGKIYDAGNPWLERVD</sequence>
<dbReference type="Gene3D" id="1.20.1050.10">
    <property type="match status" value="1"/>
</dbReference>
<dbReference type="AlphaFoldDB" id="A0A9P8CHV6"/>
<dbReference type="Pfam" id="PF22041">
    <property type="entry name" value="GST_C_7"/>
    <property type="match status" value="1"/>
</dbReference>
<gene>
    <name evidence="2" type="ORF">BJ878DRAFT_491420</name>
</gene>
<accession>A0A9P8CHV6</accession>
<feature type="domain" description="GST N-terminal" evidence="1">
    <location>
        <begin position="8"/>
        <end position="93"/>
    </location>
</feature>
<comment type="caution">
    <text evidence="2">The sequence shown here is derived from an EMBL/GenBank/DDBJ whole genome shotgun (WGS) entry which is preliminary data.</text>
</comment>
<dbReference type="InterPro" id="IPR036282">
    <property type="entry name" value="Glutathione-S-Trfase_C_sf"/>
</dbReference>
<dbReference type="Gene3D" id="3.40.30.10">
    <property type="entry name" value="Glutaredoxin"/>
    <property type="match status" value="1"/>
</dbReference>
<dbReference type="InterPro" id="IPR004045">
    <property type="entry name" value="Glutathione_S-Trfase_N"/>
</dbReference>
<dbReference type="SUPFAM" id="SSF47616">
    <property type="entry name" value="GST C-terminal domain-like"/>
    <property type="match status" value="1"/>
</dbReference>
<evidence type="ECO:0000313" key="2">
    <source>
        <dbReference type="EMBL" id="KAG9247709.1"/>
    </source>
</evidence>
<dbReference type="OrthoDB" id="4951845at2759"/>
<evidence type="ECO:0000313" key="3">
    <source>
        <dbReference type="Proteomes" id="UP000887226"/>
    </source>
</evidence>
<proteinExistence type="predicted"/>
<organism evidence="2 3">
    <name type="scientific">Calycina marina</name>
    <dbReference type="NCBI Taxonomy" id="1763456"/>
    <lineage>
        <taxon>Eukaryota</taxon>
        <taxon>Fungi</taxon>
        <taxon>Dikarya</taxon>
        <taxon>Ascomycota</taxon>
        <taxon>Pezizomycotina</taxon>
        <taxon>Leotiomycetes</taxon>
        <taxon>Helotiales</taxon>
        <taxon>Pezizellaceae</taxon>
        <taxon>Calycina</taxon>
    </lineage>
</organism>
<dbReference type="Proteomes" id="UP000887226">
    <property type="component" value="Unassembled WGS sequence"/>
</dbReference>
<dbReference type="InterPro" id="IPR036249">
    <property type="entry name" value="Thioredoxin-like_sf"/>
</dbReference>
<reference evidence="2" key="1">
    <citation type="journal article" date="2021" name="IMA Fungus">
        <title>Genomic characterization of three marine fungi, including Emericellopsis atlantica sp. nov. with signatures of a generalist lifestyle and marine biomass degradation.</title>
        <authorList>
            <person name="Hagestad O.C."/>
            <person name="Hou L."/>
            <person name="Andersen J.H."/>
            <person name="Hansen E.H."/>
            <person name="Altermark B."/>
            <person name="Li C."/>
            <person name="Kuhnert E."/>
            <person name="Cox R.J."/>
            <person name="Crous P.W."/>
            <person name="Spatafora J.W."/>
            <person name="Lail K."/>
            <person name="Amirebrahimi M."/>
            <person name="Lipzen A."/>
            <person name="Pangilinan J."/>
            <person name="Andreopoulos W."/>
            <person name="Hayes R.D."/>
            <person name="Ng V."/>
            <person name="Grigoriev I.V."/>
            <person name="Jackson S.A."/>
            <person name="Sutton T.D.S."/>
            <person name="Dobson A.D.W."/>
            <person name="Rama T."/>
        </authorList>
    </citation>
    <scope>NUCLEOTIDE SEQUENCE</scope>
    <source>
        <strain evidence="2">TRa3180A</strain>
    </source>
</reference>
<protein>
    <recommendedName>
        <fullName evidence="1">GST N-terminal domain-containing protein</fullName>
    </recommendedName>
</protein>
<dbReference type="InterPro" id="IPR054416">
    <property type="entry name" value="GST_UstS-like_C"/>
</dbReference>
<dbReference type="Pfam" id="PF13409">
    <property type="entry name" value="GST_N_2"/>
    <property type="match status" value="1"/>
</dbReference>
<dbReference type="EMBL" id="MU253765">
    <property type="protein sequence ID" value="KAG9247709.1"/>
    <property type="molecule type" value="Genomic_DNA"/>
</dbReference>
<keyword evidence="3" id="KW-1185">Reference proteome</keyword>